<dbReference type="GO" id="GO:0036431">
    <property type="term" value="F:dCMP kinase activity"/>
    <property type="evidence" value="ECO:0007669"/>
    <property type="project" value="InterPro"/>
</dbReference>
<comment type="caution">
    <text evidence="10">The sequence shown here is derived from an EMBL/GenBank/DDBJ whole genome shotgun (WGS) entry which is preliminary data.</text>
</comment>
<dbReference type="InterPro" id="IPR003136">
    <property type="entry name" value="Cytidylate_kin"/>
</dbReference>
<dbReference type="Proteomes" id="UP000564677">
    <property type="component" value="Unassembled WGS sequence"/>
</dbReference>
<keyword evidence="11" id="KW-1185">Reference proteome</keyword>
<dbReference type="InterPro" id="IPR011994">
    <property type="entry name" value="Cytidylate_kinase_dom"/>
</dbReference>
<dbReference type="SUPFAM" id="SSF52540">
    <property type="entry name" value="P-loop containing nucleoside triphosphate hydrolases"/>
    <property type="match status" value="1"/>
</dbReference>
<feature type="binding site" evidence="8">
    <location>
        <begin position="7"/>
        <end position="15"/>
    </location>
    <ligand>
        <name>ATP</name>
        <dbReference type="ChEBI" id="CHEBI:30616"/>
    </ligand>
</feature>
<evidence type="ECO:0000256" key="3">
    <source>
        <dbReference type="ARBA" id="ARBA00022741"/>
    </source>
</evidence>
<keyword evidence="3 8" id="KW-0547">Nucleotide-binding</keyword>
<comment type="catalytic activity">
    <reaction evidence="7 8">
        <text>CMP + ATP = CDP + ADP</text>
        <dbReference type="Rhea" id="RHEA:11600"/>
        <dbReference type="ChEBI" id="CHEBI:30616"/>
        <dbReference type="ChEBI" id="CHEBI:58069"/>
        <dbReference type="ChEBI" id="CHEBI:60377"/>
        <dbReference type="ChEBI" id="CHEBI:456216"/>
        <dbReference type="EC" id="2.7.4.25"/>
    </reaction>
</comment>
<comment type="similarity">
    <text evidence="1 8">Belongs to the cytidylate kinase family. Type 1 subfamily.</text>
</comment>
<evidence type="ECO:0000256" key="7">
    <source>
        <dbReference type="ARBA" id="ARBA00048478"/>
    </source>
</evidence>
<proteinExistence type="inferred from homology"/>
<evidence type="ECO:0000256" key="6">
    <source>
        <dbReference type="ARBA" id="ARBA00047615"/>
    </source>
</evidence>
<comment type="subcellular location">
    <subcellularLocation>
        <location evidence="8">Cytoplasm</location>
    </subcellularLocation>
</comment>
<feature type="domain" description="Cytidylate kinase" evidence="9">
    <location>
        <begin position="3"/>
        <end position="202"/>
    </location>
</feature>
<accession>A0A7X5ZUK6</accession>
<evidence type="ECO:0000256" key="1">
    <source>
        <dbReference type="ARBA" id="ARBA00009427"/>
    </source>
</evidence>
<evidence type="ECO:0000256" key="5">
    <source>
        <dbReference type="ARBA" id="ARBA00022840"/>
    </source>
</evidence>
<sequence length="212" mass="22740">MIIAVDGPAASGKGTIARALAQHYGLPHLDTGLLYRAVAATVLREELDPAREADAVSACSFEDYLLDDPWLRSDEVGRAASVVSAHPLVRAALLNRQKKFARQPGGAVLDGRDIGTVIAPDADVKLFVKATPMIRAQRRHLELRKHGVLTSLDKVLADIRARDERDSKRTEAPMAQASDAALLDTSFLSIDAAVQRAIAIVESKTNATRASG</sequence>
<name>A0A7X5ZUK6_9SPHN</name>
<dbReference type="Gene3D" id="3.40.50.300">
    <property type="entry name" value="P-loop containing nucleotide triphosphate hydrolases"/>
    <property type="match status" value="1"/>
</dbReference>
<dbReference type="GO" id="GO:0006220">
    <property type="term" value="P:pyrimidine nucleotide metabolic process"/>
    <property type="evidence" value="ECO:0007669"/>
    <property type="project" value="UniProtKB-UniRule"/>
</dbReference>
<dbReference type="InterPro" id="IPR027417">
    <property type="entry name" value="P-loop_NTPase"/>
</dbReference>
<dbReference type="AlphaFoldDB" id="A0A7X5ZUK6"/>
<gene>
    <name evidence="8" type="primary">cmk</name>
    <name evidence="10" type="ORF">FHR20_000454</name>
</gene>
<evidence type="ECO:0000256" key="2">
    <source>
        <dbReference type="ARBA" id="ARBA00022679"/>
    </source>
</evidence>
<keyword evidence="4 8" id="KW-0418">Kinase</keyword>
<keyword evidence="2 8" id="KW-0808">Transferase</keyword>
<dbReference type="GO" id="GO:0005524">
    <property type="term" value="F:ATP binding"/>
    <property type="evidence" value="ECO:0007669"/>
    <property type="project" value="UniProtKB-UniRule"/>
</dbReference>
<dbReference type="CDD" id="cd02020">
    <property type="entry name" value="CMPK"/>
    <property type="match status" value="1"/>
</dbReference>
<dbReference type="Pfam" id="PF02224">
    <property type="entry name" value="Cytidylate_kin"/>
    <property type="match status" value="1"/>
</dbReference>
<dbReference type="HAMAP" id="MF_00238">
    <property type="entry name" value="Cytidyl_kinase_type1"/>
    <property type="match status" value="1"/>
</dbReference>
<organism evidence="10 11">
    <name type="scientific">Sphingomonas leidyi</name>
    <dbReference type="NCBI Taxonomy" id="68569"/>
    <lineage>
        <taxon>Bacteria</taxon>
        <taxon>Pseudomonadati</taxon>
        <taxon>Pseudomonadota</taxon>
        <taxon>Alphaproteobacteria</taxon>
        <taxon>Sphingomonadales</taxon>
        <taxon>Sphingomonadaceae</taxon>
        <taxon>Sphingomonas</taxon>
    </lineage>
</organism>
<dbReference type="RefSeq" id="WP_167298027.1">
    <property type="nucleotide sequence ID" value="NZ_CP170557.1"/>
</dbReference>
<keyword evidence="5 8" id="KW-0067">ATP-binding</keyword>
<dbReference type="EC" id="2.7.4.25" evidence="8"/>
<protein>
    <recommendedName>
        <fullName evidence="8">Cytidylate kinase</fullName>
        <shortName evidence="8">CK</shortName>
        <ecNumber evidence="8">2.7.4.25</ecNumber>
    </recommendedName>
    <alternativeName>
        <fullName evidence="8">Cytidine monophosphate kinase</fullName>
        <shortName evidence="8">CMP kinase</shortName>
    </alternativeName>
</protein>
<evidence type="ECO:0000313" key="11">
    <source>
        <dbReference type="Proteomes" id="UP000564677"/>
    </source>
</evidence>
<evidence type="ECO:0000259" key="9">
    <source>
        <dbReference type="Pfam" id="PF02224"/>
    </source>
</evidence>
<reference evidence="10 11" key="1">
    <citation type="submission" date="2020-03" db="EMBL/GenBank/DDBJ databases">
        <title>Genomic Encyclopedia of Type Strains, Phase IV (KMG-IV): sequencing the most valuable type-strain genomes for metagenomic binning, comparative biology and taxonomic classification.</title>
        <authorList>
            <person name="Goeker M."/>
        </authorList>
    </citation>
    <scope>NUCLEOTIDE SEQUENCE [LARGE SCALE GENOMIC DNA]</scope>
    <source>
        <strain evidence="10 11">DSM 4733</strain>
    </source>
</reference>
<keyword evidence="8" id="KW-0963">Cytoplasm</keyword>
<dbReference type="EMBL" id="JAASQV010000001">
    <property type="protein sequence ID" value="NIJ63523.1"/>
    <property type="molecule type" value="Genomic_DNA"/>
</dbReference>
<evidence type="ECO:0000256" key="4">
    <source>
        <dbReference type="ARBA" id="ARBA00022777"/>
    </source>
</evidence>
<dbReference type="GO" id="GO:0005737">
    <property type="term" value="C:cytoplasm"/>
    <property type="evidence" value="ECO:0007669"/>
    <property type="project" value="UniProtKB-SubCell"/>
</dbReference>
<evidence type="ECO:0000256" key="8">
    <source>
        <dbReference type="HAMAP-Rule" id="MF_00238"/>
    </source>
</evidence>
<dbReference type="NCBIfam" id="TIGR00017">
    <property type="entry name" value="cmk"/>
    <property type="match status" value="1"/>
</dbReference>
<evidence type="ECO:0000313" key="10">
    <source>
        <dbReference type="EMBL" id="NIJ63523.1"/>
    </source>
</evidence>
<comment type="catalytic activity">
    <reaction evidence="6 8">
        <text>dCMP + ATP = dCDP + ADP</text>
        <dbReference type="Rhea" id="RHEA:25094"/>
        <dbReference type="ChEBI" id="CHEBI:30616"/>
        <dbReference type="ChEBI" id="CHEBI:57566"/>
        <dbReference type="ChEBI" id="CHEBI:58593"/>
        <dbReference type="ChEBI" id="CHEBI:456216"/>
        <dbReference type="EC" id="2.7.4.25"/>
    </reaction>
</comment>